<reference evidence="1" key="1">
    <citation type="submission" date="2022-08" db="EMBL/GenBank/DDBJ databases">
        <title>Genome Sequencing of Bacteroides fragilis Group Isolates with Nanopore Technology.</title>
        <authorList>
            <person name="Tisza M.J."/>
            <person name="Smith D."/>
            <person name="Dekker J.P."/>
        </authorList>
    </citation>
    <scope>NUCLEOTIDE SEQUENCE</scope>
    <source>
        <strain evidence="1">BFG-70</strain>
    </source>
</reference>
<dbReference type="RefSeq" id="WP_196036133.1">
    <property type="nucleotide sequence ID" value="NZ_JADOZX010000029.1"/>
</dbReference>
<accession>A0AAQ2S6A3</accession>
<evidence type="ECO:0000313" key="2">
    <source>
        <dbReference type="Proteomes" id="UP001060330"/>
    </source>
</evidence>
<protein>
    <submittedName>
        <fullName evidence="1">Uncharacterized protein</fullName>
    </submittedName>
</protein>
<dbReference type="EMBL" id="CP103216">
    <property type="protein sequence ID" value="UVR56812.1"/>
    <property type="molecule type" value="Genomic_DNA"/>
</dbReference>
<name>A0AAQ2S6A3_BACFG</name>
<organism evidence="1 2">
    <name type="scientific">Bacteroides fragilis</name>
    <dbReference type="NCBI Taxonomy" id="817"/>
    <lineage>
        <taxon>Bacteria</taxon>
        <taxon>Pseudomonadati</taxon>
        <taxon>Bacteroidota</taxon>
        <taxon>Bacteroidia</taxon>
        <taxon>Bacteroidales</taxon>
        <taxon>Bacteroidaceae</taxon>
        <taxon>Bacteroides</taxon>
    </lineage>
</organism>
<gene>
    <name evidence="1" type="ORF">NXX45_01715</name>
</gene>
<evidence type="ECO:0000313" key="1">
    <source>
        <dbReference type="EMBL" id="UVR56812.1"/>
    </source>
</evidence>
<dbReference type="Proteomes" id="UP001060330">
    <property type="component" value="Chromosome"/>
</dbReference>
<proteinExistence type="predicted"/>
<sequence>MKTNINKVSNSGYSPKIELKTNSYSASYFYESSATKNTVADVIKNKSIVISNEIRKFR</sequence>
<dbReference type="AlphaFoldDB" id="A0AAQ2S6A3"/>